<feature type="transmembrane region" description="Helical" evidence="12">
    <location>
        <begin position="68"/>
        <end position="89"/>
    </location>
</feature>
<evidence type="ECO:0000313" key="14">
    <source>
        <dbReference type="EMBL" id="CEN55207.1"/>
    </source>
</evidence>
<dbReference type="GO" id="GO:0006508">
    <property type="term" value="P:proteolysis"/>
    <property type="evidence" value="ECO:0007669"/>
    <property type="project" value="UniProtKB-KW"/>
</dbReference>
<feature type="transmembrane region" description="Helical" evidence="12">
    <location>
        <begin position="185"/>
        <end position="206"/>
    </location>
</feature>
<dbReference type="InterPro" id="IPR001915">
    <property type="entry name" value="Peptidase_M48"/>
</dbReference>
<feature type="binding site" evidence="12">
    <location>
        <position position="179"/>
    </location>
    <ligand>
        <name>Zn(2+)</name>
        <dbReference type="ChEBI" id="CHEBI:29105"/>
        <note>catalytic</note>
    </ligand>
</feature>
<dbReference type="HOGENOM" id="CLU_042266_1_0_4"/>
<dbReference type="GO" id="GO:0005886">
    <property type="term" value="C:plasma membrane"/>
    <property type="evidence" value="ECO:0007669"/>
    <property type="project" value="UniProtKB-SubCell"/>
</dbReference>
<evidence type="ECO:0000256" key="2">
    <source>
        <dbReference type="ARBA" id="ARBA00009779"/>
    </source>
</evidence>
<keyword evidence="4 12" id="KW-0645">Protease</keyword>
<reference evidence="15" key="1">
    <citation type="submission" date="2014-12" db="EMBL/GenBank/DDBJ databases">
        <authorList>
            <person name="Salcher M.M."/>
        </authorList>
    </citation>
    <scope>NUCLEOTIDE SEQUENCE [LARGE SCALE GENOMIC DNA]</scope>
    <source>
        <strain evidence="15">MMS-10A-171</strain>
    </source>
</reference>
<feature type="binding site" evidence="12">
    <location>
        <position position="175"/>
    </location>
    <ligand>
        <name>Zn(2+)</name>
        <dbReference type="ChEBI" id="CHEBI:29105"/>
        <note>catalytic</note>
    </ligand>
</feature>
<name>A0A0B7IVW0_9PROT</name>
<dbReference type="InterPro" id="IPR022919">
    <property type="entry name" value="Pept_M48_protease_HtpX"/>
</dbReference>
<proteinExistence type="inferred from homology"/>
<comment type="cofactor">
    <cofactor evidence="12">
        <name>Zn(2+)</name>
        <dbReference type="ChEBI" id="CHEBI:29105"/>
    </cofactor>
    <text evidence="12">Binds 1 zinc ion per subunit.</text>
</comment>
<dbReference type="Pfam" id="PF01435">
    <property type="entry name" value="Peptidase_M48"/>
    <property type="match status" value="1"/>
</dbReference>
<dbReference type="STRING" id="1581680.BN1209_0153"/>
<keyword evidence="15" id="KW-1185">Reference proteome</keyword>
<feature type="binding site" evidence="12">
    <location>
        <position position="252"/>
    </location>
    <ligand>
        <name>Zn(2+)</name>
        <dbReference type="ChEBI" id="CHEBI:29105"/>
        <note>catalytic</note>
    </ligand>
</feature>
<evidence type="ECO:0000256" key="4">
    <source>
        <dbReference type="ARBA" id="ARBA00022670"/>
    </source>
</evidence>
<dbReference type="PANTHER" id="PTHR43221:SF1">
    <property type="entry name" value="PROTEASE HTPX"/>
    <property type="match status" value="1"/>
</dbReference>
<keyword evidence="5 12" id="KW-0812">Transmembrane</keyword>
<evidence type="ECO:0000256" key="1">
    <source>
        <dbReference type="ARBA" id="ARBA00004651"/>
    </source>
</evidence>
<evidence type="ECO:0000259" key="13">
    <source>
        <dbReference type="Pfam" id="PF01435"/>
    </source>
</evidence>
<dbReference type="EMBL" id="LN794158">
    <property type="protein sequence ID" value="CEN55207.1"/>
    <property type="molecule type" value="Genomic_DNA"/>
</dbReference>
<evidence type="ECO:0000256" key="3">
    <source>
        <dbReference type="ARBA" id="ARBA00022475"/>
    </source>
</evidence>
<keyword evidence="8 12" id="KW-0862">Zinc</keyword>
<keyword evidence="3 12" id="KW-1003">Cell membrane</keyword>
<dbReference type="Proteomes" id="UP000056322">
    <property type="component" value="Chromosome 1"/>
</dbReference>
<protein>
    <recommendedName>
        <fullName evidence="12">Protease HtpX homolog</fullName>
        <ecNumber evidence="12">3.4.24.-</ecNumber>
    </recommendedName>
</protein>
<dbReference type="KEGG" id="mbac:BN1209_0153"/>
<evidence type="ECO:0000313" key="15">
    <source>
        <dbReference type="Proteomes" id="UP000056322"/>
    </source>
</evidence>
<evidence type="ECO:0000256" key="5">
    <source>
        <dbReference type="ARBA" id="ARBA00022692"/>
    </source>
</evidence>
<dbReference type="GO" id="GO:0004222">
    <property type="term" value="F:metalloendopeptidase activity"/>
    <property type="evidence" value="ECO:0007669"/>
    <property type="project" value="UniProtKB-UniRule"/>
</dbReference>
<evidence type="ECO:0000256" key="6">
    <source>
        <dbReference type="ARBA" id="ARBA00022723"/>
    </source>
</evidence>
<dbReference type="MEROPS" id="M48.002"/>
<dbReference type="AlphaFoldDB" id="A0A0B7IVW0"/>
<feature type="active site" evidence="12">
    <location>
        <position position="176"/>
    </location>
</feature>
<accession>A0A0B7IVW0</accession>
<keyword evidence="10 12" id="KW-0482">Metalloprotease</keyword>
<evidence type="ECO:0000256" key="10">
    <source>
        <dbReference type="ARBA" id="ARBA00023049"/>
    </source>
</evidence>
<feature type="transmembrane region" description="Helical" evidence="12">
    <location>
        <begin position="34"/>
        <end position="56"/>
    </location>
</feature>
<evidence type="ECO:0000256" key="7">
    <source>
        <dbReference type="ARBA" id="ARBA00022801"/>
    </source>
</evidence>
<keyword evidence="9 12" id="KW-1133">Transmembrane helix</keyword>
<dbReference type="NCBIfam" id="NF003965">
    <property type="entry name" value="PRK05457.1"/>
    <property type="match status" value="1"/>
</dbReference>
<comment type="subcellular location">
    <subcellularLocation>
        <location evidence="1 12">Cell membrane</location>
        <topology evidence="1 12">Multi-pass membrane protein</topology>
    </subcellularLocation>
</comment>
<evidence type="ECO:0000256" key="11">
    <source>
        <dbReference type="ARBA" id="ARBA00023136"/>
    </source>
</evidence>
<evidence type="ECO:0000256" key="8">
    <source>
        <dbReference type="ARBA" id="ARBA00022833"/>
    </source>
</evidence>
<keyword evidence="11 12" id="KW-0472">Membrane</keyword>
<dbReference type="Gene3D" id="3.30.2010.10">
    <property type="entry name" value="Metalloproteases ('zincins'), catalytic domain"/>
    <property type="match status" value="1"/>
</dbReference>
<evidence type="ECO:0000256" key="12">
    <source>
        <dbReference type="HAMAP-Rule" id="MF_00188"/>
    </source>
</evidence>
<dbReference type="PANTHER" id="PTHR43221">
    <property type="entry name" value="PROTEASE HTPX"/>
    <property type="match status" value="1"/>
</dbReference>
<evidence type="ECO:0000256" key="9">
    <source>
        <dbReference type="ARBA" id="ARBA00022989"/>
    </source>
</evidence>
<feature type="domain" description="Peptidase M48" evidence="13">
    <location>
        <begin position="109"/>
        <end position="318"/>
    </location>
</feature>
<dbReference type="InterPro" id="IPR050083">
    <property type="entry name" value="HtpX_protease"/>
</dbReference>
<dbReference type="CDD" id="cd07335">
    <property type="entry name" value="M48B_HtpX_like"/>
    <property type="match status" value="1"/>
</dbReference>
<gene>
    <name evidence="12 14" type="primary">htpX</name>
    <name evidence="14" type="ORF">BN1209_0153</name>
</gene>
<dbReference type="GO" id="GO:0008270">
    <property type="term" value="F:zinc ion binding"/>
    <property type="evidence" value="ECO:0007669"/>
    <property type="project" value="UniProtKB-UniRule"/>
</dbReference>
<feature type="transmembrane region" description="Helical" evidence="12">
    <location>
        <begin position="226"/>
        <end position="247"/>
    </location>
</feature>
<dbReference type="HAMAP" id="MF_00188">
    <property type="entry name" value="Pept_M48_protease_HtpX"/>
    <property type="match status" value="1"/>
</dbReference>
<organism evidence="14 15">
    <name type="scientific">Candidatus Methylopumilus turicensis</name>
    <dbReference type="NCBI Taxonomy" id="1581680"/>
    <lineage>
        <taxon>Bacteria</taxon>
        <taxon>Pseudomonadati</taxon>
        <taxon>Pseudomonadota</taxon>
        <taxon>Betaproteobacteria</taxon>
        <taxon>Nitrosomonadales</taxon>
        <taxon>Methylophilaceae</taxon>
        <taxon>Candidatus Methylopumilus</taxon>
    </lineage>
</organism>
<comment type="similarity">
    <text evidence="2 12">Belongs to the peptidase M48B family.</text>
</comment>
<keyword evidence="6 12" id="KW-0479">Metal-binding</keyword>
<dbReference type="EC" id="3.4.24.-" evidence="12"/>
<keyword evidence="7 12" id="KW-0378">Hydrolase</keyword>
<sequence length="321" mass="34676">MSKQTILTQFLSANLIVQFQDPFNSTNGVQMKRVFYFLLTNIAIMLVLSVTMRLLGVGPYLTANGLNYTSLLIFSGVMGFGGAFISLAISKWTAKRMSGAVVIEQANTQTERWLLATVRQQADKVGIKMPEVAIFDSPEANAFATGMTKNSSLVAVSTGLLRGMTQEEVEAVLAHEVSHIANGDMVTLTLIQGVVNTFVMFFSRVIGNIVDKAVFKTKDGNGPAFFITMIIAEMVLGVLASIIVMWFSRQREFRADAGAANLASAQKMIAALERLKNAHEPSVLPKQMAAFGIASLGGGMSQLFASHPSLDDRIAALKVRG</sequence>